<evidence type="ECO:0000313" key="2">
    <source>
        <dbReference type="Proteomes" id="UP001405405"/>
    </source>
</evidence>
<organism evidence="1 2">
    <name type="scientific">Chromobacterium indicum</name>
    <dbReference type="NCBI Taxonomy" id="3110228"/>
    <lineage>
        <taxon>Bacteria</taxon>
        <taxon>Pseudomonadati</taxon>
        <taxon>Pseudomonadota</taxon>
        <taxon>Betaproteobacteria</taxon>
        <taxon>Neisseriales</taxon>
        <taxon>Chromobacteriaceae</taxon>
        <taxon>Chromobacterium</taxon>
    </lineage>
</organism>
<reference evidence="1 2" key="1">
    <citation type="submission" date="2023-12" db="EMBL/GenBank/DDBJ databases">
        <title>Chromobacterium sp. strain TRC.1.1.SA producing antimicrobial pigment.</title>
        <authorList>
            <person name="Verma N."/>
            <person name="Choksket S."/>
            <person name="Pinnaka A.K."/>
            <person name="Korpole S."/>
        </authorList>
    </citation>
    <scope>NUCLEOTIDE SEQUENCE [LARGE SCALE GENOMIC DNA]</scope>
    <source>
        <strain evidence="1 2">TRC1.1.SA</strain>
    </source>
</reference>
<keyword evidence="1" id="KW-0378">Hydrolase</keyword>
<keyword evidence="2" id="KW-1185">Reference proteome</keyword>
<evidence type="ECO:0000313" key="1">
    <source>
        <dbReference type="EMBL" id="MEN7429415.1"/>
    </source>
</evidence>
<dbReference type="SUPFAM" id="SSF53474">
    <property type="entry name" value="alpha/beta-Hydrolases"/>
    <property type="match status" value="1"/>
</dbReference>
<protein>
    <submittedName>
        <fullName evidence="1">Alpha/beta hydrolase</fullName>
    </submittedName>
</protein>
<dbReference type="Proteomes" id="UP001405405">
    <property type="component" value="Unassembled WGS sequence"/>
</dbReference>
<gene>
    <name evidence="1" type="ORF">VA599_01570</name>
</gene>
<dbReference type="InterPro" id="IPR029058">
    <property type="entry name" value="AB_hydrolase_fold"/>
</dbReference>
<sequence>MSDYVMSVRAVDGDAFTASVGETRFLLVPDGQSPAPAQAIPAAAWFDRVRQDAMWSNNDDEPRGDVLFVVHGYNMDAADVMDRHRRLRGDLEHWGFKGALVSFDWPSGNKALAYLPDRCNAKQSALRLVSDGIAYLSAQQSPDCAINVHVLGHSTGALVIREAFDDADDNHFQNMAWLVSQVVFAAGDVSAASMSQNSGGAESVYRHCVQLTNYFNHHDMALDLSNVKRVGLAPRVGREGLPADAPRKAINVDCTAYYQQLAAPGSIIAATDQTRTPPFVGEQSHSWFFGNRTFARDLFCVLIGQDRHVIPTRLEAGGKWALRHV</sequence>
<comment type="caution">
    <text evidence="1">The sequence shown here is derived from an EMBL/GenBank/DDBJ whole genome shotgun (WGS) entry which is preliminary data.</text>
</comment>
<dbReference type="EMBL" id="JAYFSJ010000001">
    <property type="protein sequence ID" value="MEN7429415.1"/>
    <property type="molecule type" value="Genomic_DNA"/>
</dbReference>
<dbReference type="InterPro" id="IPR010297">
    <property type="entry name" value="DUF900_hydrolase"/>
</dbReference>
<dbReference type="Pfam" id="PF05990">
    <property type="entry name" value="DUF900"/>
    <property type="match status" value="1"/>
</dbReference>
<name>A0ABV0CE10_9NEIS</name>
<proteinExistence type="predicted"/>
<dbReference type="Gene3D" id="3.40.50.1820">
    <property type="entry name" value="alpha/beta hydrolase"/>
    <property type="match status" value="1"/>
</dbReference>
<accession>A0ABV0CE10</accession>
<dbReference type="RefSeq" id="WP_346787441.1">
    <property type="nucleotide sequence ID" value="NZ_JAYFSJ010000001.1"/>
</dbReference>
<dbReference type="GO" id="GO:0016787">
    <property type="term" value="F:hydrolase activity"/>
    <property type="evidence" value="ECO:0007669"/>
    <property type="project" value="UniProtKB-KW"/>
</dbReference>